<comment type="caution">
    <text evidence="2">The sequence shown here is derived from an EMBL/GenBank/DDBJ whole genome shotgun (WGS) entry which is preliminary data.</text>
</comment>
<evidence type="ECO:0000259" key="1">
    <source>
        <dbReference type="Pfam" id="PF03551"/>
    </source>
</evidence>
<organism evidence="2 3">
    <name type="scientific">Janibacter cremeus</name>
    <dbReference type="NCBI Taxonomy" id="1285192"/>
    <lineage>
        <taxon>Bacteria</taxon>
        <taxon>Bacillati</taxon>
        <taxon>Actinomycetota</taxon>
        <taxon>Actinomycetes</taxon>
        <taxon>Micrococcales</taxon>
        <taxon>Intrasporangiaceae</taxon>
        <taxon>Janibacter</taxon>
    </lineage>
</organism>
<dbReference type="EMBL" id="JACCAE010000001">
    <property type="protein sequence ID" value="NYF99396.1"/>
    <property type="molecule type" value="Genomic_DNA"/>
</dbReference>
<dbReference type="InterPro" id="IPR036390">
    <property type="entry name" value="WH_DNA-bd_sf"/>
</dbReference>
<name>A0A852VSV7_9MICO</name>
<dbReference type="RefSeq" id="WP_343062911.1">
    <property type="nucleotide sequence ID" value="NZ_JACCAE010000001.1"/>
</dbReference>
<dbReference type="Proteomes" id="UP000554054">
    <property type="component" value="Unassembled WGS sequence"/>
</dbReference>
<reference evidence="2 3" key="1">
    <citation type="submission" date="2020-07" db="EMBL/GenBank/DDBJ databases">
        <title>Sequencing the genomes of 1000 actinobacteria strains.</title>
        <authorList>
            <person name="Klenk H.-P."/>
        </authorList>
    </citation>
    <scope>NUCLEOTIDE SEQUENCE [LARGE SCALE GENOMIC DNA]</scope>
    <source>
        <strain evidence="2 3">DSM 26154</strain>
    </source>
</reference>
<keyword evidence="2" id="KW-0238">DNA-binding</keyword>
<evidence type="ECO:0000313" key="3">
    <source>
        <dbReference type="Proteomes" id="UP000554054"/>
    </source>
</evidence>
<evidence type="ECO:0000313" key="2">
    <source>
        <dbReference type="EMBL" id="NYF99396.1"/>
    </source>
</evidence>
<gene>
    <name evidence="2" type="ORF">BJY20_002788</name>
</gene>
<dbReference type="Gene3D" id="1.10.10.10">
    <property type="entry name" value="Winged helix-like DNA-binding domain superfamily/Winged helix DNA-binding domain"/>
    <property type="match status" value="1"/>
</dbReference>
<feature type="domain" description="Transcription regulator PadR N-terminal" evidence="1">
    <location>
        <begin position="32"/>
        <end position="104"/>
    </location>
</feature>
<dbReference type="InterPro" id="IPR036388">
    <property type="entry name" value="WH-like_DNA-bd_sf"/>
</dbReference>
<dbReference type="SUPFAM" id="SSF46785">
    <property type="entry name" value="Winged helix' DNA-binding domain"/>
    <property type="match status" value="1"/>
</dbReference>
<dbReference type="InterPro" id="IPR005149">
    <property type="entry name" value="Tscrpt_reg_PadR_N"/>
</dbReference>
<proteinExistence type="predicted"/>
<accession>A0A852VSV7</accession>
<keyword evidence="3" id="KW-1185">Reference proteome</keyword>
<dbReference type="GO" id="GO:0003677">
    <property type="term" value="F:DNA binding"/>
    <property type="evidence" value="ECO:0007669"/>
    <property type="project" value="UniProtKB-KW"/>
</dbReference>
<protein>
    <submittedName>
        <fullName evidence="2">DNA-binding PadR family transcriptional regulator</fullName>
    </submittedName>
</protein>
<dbReference type="Pfam" id="PF03551">
    <property type="entry name" value="PadR"/>
    <property type="match status" value="1"/>
</dbReference>
<dbReference type="AlphaFoldDB" id="A0A852VSV7"/>
<sequence length="118" mass="13199">MKEPTEAQEWLDELVTGWVEVYKKSMTTLVLLQIIDELSAVPAATIRTEFTDRTSWQITERGLYRTLKRLAGSGLLSVEAVPVERTGRPRKDYSLTDLGLDFLARLQSTTAAVDPSKG</sequence>